<evidence type="ECO:0000313" key="4">
    <source>
        <dbReference type="Proteomes" id="UP001305779"/>
    </source>
</evidence>
<feature type="region of interest" description="Disordered" evidence="1">
    <location>
        <begin position="638"/>
        <end position="705"/>
    </location>
</feature>
<dbReference type="Gene3D" id="3.80.10.10">
    <property type="entry name" value="Ribonuclease Inhibitor"/>
    <property type="match status" value="1"/>
</dbReference>
<evidence type="ECO:0000259" key="2">
    <source>
        <dbReference type="PROSITE" id="PS50181"/>
    </source>
</evidence>
<accession>A0ABR0F5Q7</accession>
<dbReference type="PROSITE" id="PS50181">
    <property type="entry name" value="FBOX"/>
    <property type="match status" value="1"/>
</dbReference>
<comment type="caution">
    <text evidence="3">The sequence shown here is derived from an EMBL/GenBank/DDBJ whole genome shotgun (WGS) entry which is preliminary data.</text>
</comment>
<feature type="compositionally biased region" description="Pro residues" evidence="1">
    <location>
        <begin position="638"/>
        <end position="652"/>
    </location>
</feature>
<dbReference type="InterPro" id="IPR001810">
    <property type="entry name" value="F-box_dom"/>
</dbReference>
<dbReference type="InterPro" id="IPR032675">
    <property type="entry name" value="LRR_dom_sf"/>
</dbReference>
<evidence type="ECO:0000313" key="3">
    <source>
        <dbReference type="EMBL" id="KAK4508630.1"/>
    </source>
</evidence>
<gene>
    <name evidence="3" type="ORF">PRZ48_002369</name>
</gene>
<feature type="compositionally biased region" description="Low complexity" evidence="1">
    <location>
        <begin position="667"/>
        <end position="679"/>
    </location>
</feature>
<protein>
    <recommendedName>
        <fullName evidence="2">F-box domain-containing protein</fullName>
    </recommendedName>
</protein>
<keyword evidence="4" id="KW-1185">Reference proteome</keyword>
<evidence type="ECO:0000256" key="1">
    <source>
        <dbReference type="SAM" id="MobiDB-lite"/>
    </source>
</evidence>
<organism evidence="3 4">
    <name type="scientific">Zasmidium cellare</name>
    <name type="common">Wine cellar mold</name>
    <name type="synonym">Racodium cellare</name>
    <dbReference type="NCBI Taxonomy" id="395010"/>
    <lineage>
        <taxon>Eukaryota</taxon>
        <taxon>Fungi</taxon>
        <taxon>Dikarya</taxon>
        <taxon>Ascomycota</taxon>
        <taxon>Pezizomycotina</taxon>
        <taxon>Dothideomycetes</taxon>
        <taxon>Dothideomycetidae</taxon>
        <taxon>Mycosphaerellales</taxon>
        <taxon>Mycosphaerellaceae</taxon>
        <taxon>Zasmidium</taxon>
    </lineage>
</organism>
<feature type="compositionally biased region" description="Gly residues" evidence="1">
    <location>
        <begin position="696"/>
        <end position="705"/>
    </location>
</feature>
<feature type="region of interest" description="Disordered" evidence="1">
    <location>
        <begin position="426"/>
        <end position="535"/>
    </location>
</feature>
<sequence>MATDDAGTIDNSPVMASASTPTVASTNTATSEANGDKHGFLKLPEELVSNIACKLGSDDLFSLRLTCRDLEVKSFHEFVHEYFGSKCFMFTTESLKVLVNIAKSPKLNHYLKKVYITTASATNRQVHCCQHGNCAWNPTVRQHEAFTEYKYDQERLQDQGGDLKLLSEAFSHLSHLSHLTLVDHPKQLPVSVECYGLRKFVRTTGIPPSYRPVDASFANEYYPWLTHVFRTTMLAVAKSGINTITELHTHLNMNSPYGLSPTTDLQFKATTLDQLAKAFSNLTTVDLCFRSRALRAGKKDSQEELKVAGRSLKSFARVLKNVKRLTLAGDVGQWSGPILKSLANNIDLSKLTSFQLDGFLVNVNTLAAIVCQLSSAQMISFTMVEIDRGGSWVPILKVLEKLPSLKHLHMHYLQADGQKCFFLEKPDEEEEDLTEPSWFDPLTGDMGGHDNDDESGWYDEDEDEEDDDDDEDGESLPDLLDHEGAAQEAVDSPMPQPKGKKSVKTPAQGSSAKGNGSPSGCLERTDKNHRAPGVKTGERGYYICLEEDEIREQLPTFAKEYNLGGDVMGELDFNGLLGNLAQMPPGAGGNIGGMFAMPLPMPAQPPAQGAGAPAPPAGAPNIPPVPTLGGIISLLGGPLPPQPPGQNPPAPGIPLASLFGNPGHTGNAPATAAPANTTNQQDDHEEGWWQDSEVVEGGGALDDVD</sequence>
<feature type="compositionally biased region" description="Acidic residues" evidence="1">
    <location>
        <begin position="451"/>
        <end position="475"/>
    </location>
</feature>
<feature type="compositionally biased region" description="Polar residues" evidence="1">
    <location>
        <begin position="17"/>
        <end position="31"/>
    </location>
</feature>
<reference evidence="3 4" key="1">
    <citation type="journal article" date="2023" name="G3 (Bethesda)">
        <title>A chromosome-level genome assembly of Zasmidium syzygii isolated from banana leaves.</title>
        <authorList>
            <person name="van Westerhoven A.C."/>
            <person name="Mehrabi R."/>
            <person name="Talebi R."/>
            <person name="Steentjes M.B.F."/>
            <person name="Corcolon B."/>
            <person name="Chong P.A."/>
            <person name="Kema G.H.J."/>
            <person name="Seidl M.F."/>
        </authorList>
    </citation>
    <scope>NUCLEOTIDE SEQUENCE [LARGE SCALE GENOMIC DNA]</scope>
    <source>
        <strain evidence="3 4">P124</strain>
    </source>
</reference>
<dbReference type="Pfam" id="PF00646">
    <property type="entry name" value="F-box"/>
    <property type="match status" value="1"/>
</dbReference>
<name>A0ABR0F5Q7_ZASCE</name>
<feature type="domain" description="F-box" evidence="2">
    <location>
        <begin position="37"/>
        <end position="70"/>
    </location>
</feature>
<feature type="region of interest" description="Disordered" evidence="1">
    <location>
        <begin position="1"/>
        <end position="31"/>
    </location>
</feature>
<feature type="compositionally biased region" description="Polar residues" evidence="1">
    <location>
        <begin position="505"/>
        <end position="518"/>
    </location>
</feature>
<proteinExistence type="predicted"/>
<dbReference type="Proteomes" id="UP001305779">
    <property type="component" value="Unassembled WGS sequence"/>
</dbReference>
<dbReference type="EMBL" id="JAXOVC010000001">
    <property type="protein sequence ID" value="KAK4508630.1"/>
    <property type="molecule type" value="Genomic_DNA"/>
</dbReference>